<dbReference type="EMBL" id="BOOW01000010">
    <property type="protein sequence ID" value="GII91614.1"/>
    <property type="molecule type" value="Genomic_DNA"/>
</dbReference>
<sequence>MSRSVAMTLSTIAAFALLATAFLVFIQRGQQARATAAPTPAPTGTAAPELKTPDDVLAYLAANKDDTALLHLPHLDHNEDRWFSFASTFKIFHLAAYVTAVDKGKINPNEKVPVKTWNAYHIPGTDGGAHEAALKRLKAGTTVTIDEMVSAMITESDNAAADYLRARLGERALIAAAKAAGGPAPRRVDSVNGNVLRLAGCKQSPDVCLKRYVAKGGSSTTPTLARWEEQAALFHKLTRTTPETLNKLINAIAKKKYVSEKASELARKHLEWPMRQEAPLPPQLKVYGGKGGALAGVLTEAAYYITPEGDVRTMVLAMNNMPPTTWASALTSYAHQAFMIRVALDPAYRDKVKATLGQ</sequence>
<dbReference type="InterPro" id="IPR045155">
    <property type="entry name" value="Beta-lactam_cat"/>
</dbReference>
<organism evidence="2 3">
    <name type="scientific">Sinosporangium siamense</name>
    <dbReference type="NCBI Taxonomy" id="1367973"/>
    <lineage>
        <taxon>Bacteria</taxon>
        <taxon>Bacillati</taxon>
        <taxon>Actinomycetota</taxon>
        <taxon>Actinomycetes</taxon>
        <taxon>Streptosporangiales</taxon>
        <taxon>Streptosporangiaceae</taxon>
        <taxon>Sinosporangium</taxon>
    </lineage>
</organism>
<dbReference type="GO" id="GO:0046677">
    <property type="term" value="P:response to antibiotic"/>
    <property type="evidence" value="ECO:0007669"/>
    <property type="project" value="InterPro"/>
</dbReference>
<evidence type="ECO:0000313" key="2">
    <source>
        <dbReference type="EMBL" id="GII91614.1"/>
    </source>
</evidence>
<comment type="caution">
    <text evidence="2">The sequence shown here is derived from an EMBL/GenBank/DDBJ whole genome shotgun (WGS) entry which is preliminary data.</text>
</comment>
<dbReference type="AlphaFoldDB" id="A0A919RGW6"/>
<reference evidence="2" key="1">
    <citation type="submission" date="2021-01" db="EMBL/GenBank/DDBJ databases">
        <title>Whole genome shotgun sequence of Sinosporangium siamense NBRC 109515.</title>
        <authorList>
            <person name="Komaki H."/>
            <person name="Tamura T."/>
        </authorList>
    </citation>
    <scope>NUCLEOTIDE SEQUENCE</scope>
    <source>
        <strain evidence="2">NBRC 109515</strain>
    </source>
</reference>
<dbReference type="GO" id="GO:0030655">
    <property type="term" value="P:beta-lactam antibiotic catabolic process"/>
    <property type="evidence" value="ECO:0007669"/>
    <property type="project" value="InterPro"/>
</dbReference>
<keyword evidence="3" id="KW-1185">Reference proteome</keyword>
<gene>
    <name evidence="2" type="ORF">Ssi02_18450</name>
</gene>
<dbReference type="RefSeq" id="WP_204023391.1">
    <property type="nucleotide sequence ID" value="NZ_BOOW01000010.1"/>
</dbReference>
<dbReference type="SUPFAM" id="SSF56601">
    <property type="entry name" value="beta-lactamase/transpeptidase-like"/>
    <property type="match status" value="1"/>
</dbReference>
<dbReference type="PANTHER" id="PTHR35333:SF5">
    <property type="entry name" value="CONSERVED LIPOPROTEIN LPQF-RELATED"/>
    <property type="match status" value="1"/>
</dbReference>
<dbReference type="GO" id="GO:0008800">
    <property type="term" value="F:beta-lactamase activity"/>
    <property type="evidence" value="ECO:0007669"/>
    <property type="project" value="InterPro"/>
</dbReference>
<dbReference type="Proteomes" id="UP000606172">
    <property type="component" value="Unassembled WGS sequence"/>
</dbReference>
<proteinExistence type="predicted"/>
<dbReference type="Pfam" id="PF13354">
    <property type="entry name" value="Beta-lactamase2"/>
    <property type="match status" value="1"/>
</dbReference>
<dbReference type="Gene3D" id="3.40.710.10">
    <property type="entry name" value="DD-peptidase/beta-lactamase superfamily"/>
    <property type="match status" value="1"/>
</dbReference>
<evidence type="ECO:0000313" key="3">
    <source>
        <dbReference type="Proteomes" id="UP000606172"/>
    </source>
</evidence>
<accession>A0A919RGW6</accession>
<feature type="domain" description="Beta-lactamase class A catalytic" evidence="1">
    <location>
        <begin position="75"/>
        <end position="311"/>
    </location>
</feature>
<dbReference type="InterPro" id="IPR000871">
    <property type="entry name" value="Beta-lactam_class-A"/>
</dbReference>
<protein>
    <recommendedName>
        <fullName evidence="1">Beta-lactamase class A catalytic domain-containing protein</fullName>
    </recommendedName>
</protein>
<dbReference type="PANTHER" id="PTHR35333">
    <property type="entry name" value="BETA-LACTAMASE"/>
    <property type="match status" value="1"/>
</dbReference>
<name>A0A919RGW6_9ACTN</name>
<evidence type="ECO:0000259" key="1">
    <source>
        <dbReference type="Pfam" id="PF13354"/>
    </source>
</evidence>
<dbReference type="InterPro" id="IPR012338">
    <property type="entry name" value="Beta-lactam/transpept-like"/>
</dbReference>